<feature type="region of interest" description="Disordered" evidence="1">
    <location>
        <begin position="92"/>
        <end position="187"/>
    </location>
</feature>
<evidence type="ECO:0000256" key="2">
    <source>
        <dbReference type="SAM" id="Phobius"/>
    </source>
</evidence>
<sequence>MYEVQARKDHGRGHEIALFFRLMKRGHRDAFWSCVFCSMVGLVGCCLFLIMCTVAIDKLSTIGNPFKVGQAPRSRAEDAARFANISRQLAERNKRMGIEDEEHEADDTDMDMANHHRDKGHWHDEKHHPVVSKKAEGKGNLRTSKEADKTRSTGSKNAAIPPTHSHSSYGTIHLEHVQQPPVKRDTR</sequence>
<feature type="compositionally biased region" description="Basic and acidic residues" evidence="1">
    <location>
        <begin position="121"/>
        <end position="151"/>
    </location>
</feature>
<protein>
    <submittedName>
        <fullName evidence="3">Uncharacterized protein</fullName>
    </submittedName>
</protein>
<accession>A0A0G4FC81</accession>
<dbReference type="InParanoid" id="A0A0G4FC81"/>
<feature type="transmembrane region" description="Helical" evidence="2">
    <location>
        <begin position="30"/>
        <end position="56"/>
    </location>
</feature>
<reference evidence="3 4" key="1">
    <citation type="submission" date="2014-11" db="EMBL/GenBank/DDBJ databases">
        <authorList>
            <person name="Zhu J."/>
            <person name="Qi W."/>
            <person name="Song R."/>
        </authorList>
    </citation>
    <scope>NUCLEOTIDE SEQUENCE [LARGE SCALE GENOMIC DNA]</scope>
</reference>
<proteinExistence type="predicted"/>
<evidence type="ECO:0000256" key="1">
    <source>
        <dbReference type="SAM" id="MobiDB-lite"/>
    </source>
</evidence>
<keyword evidence="4" id="KW-1185">Reference proteome</keyword>
<dbReference type="Proteomes" id="UP000041254">
    <property type="component" value="Unassembled WGS sequence"/>
</dbReference>
<keyword evidence="2" id="KW-0472">Membrane</keyword>
<dbReference type="AlphaFoldDB" id="A0A0G4FC81"/>
<organism evidence="3 4">
    <name type="scientific">Vitrella brassicaformis (strain CCMP3155)</name>
    <dbReference type="NCBI Taxonomy" id="1169540"/>
    <lineage>
        <taxon>Eukaryota</taxon>
        <taxon>Sar</taxon>
        <taxon>Alveolata</taxon>
        <taxon>Colpodellida</taxon>
        <taxon>Vitrellaceae</taxon>
        <taxon>Vitrella</taxon>
    </lineage>
</organism>
<evidence type="ECO:0000313" key="3">
    <source>
        <dbReference type="EMBL" id="CEM10808.1"/>
    </source>
</evidence>
<keyword evidence="2" id="KW-1133">Transmembrane helix</keyword>
<feature type="compositionally biased region" description="Acidic residues" evidence="1">
    <location>
        <begin position="99"/>
        <end position="110"/>
    </location>
</feature>
<gene>
    <name evidence="3" type="ORF">Vbra_15041</name>
</gene>
<keyword evidence="2" id="KW-0812">Transmembrane</keyword>
<name>A0A0G4FC81_VITBC</name>
<evidence type="ECO:0000313" key="4">
    <source>
        <dbReference type="Proteomes" id="UP000041254"/>
    </source>
</evidence>
<dbReference type="EMBL" id="CDMY01000405">
    <property type="protein sequence ID" value="CEM10808.1"/>
    <property type="molecule type" value="Genomic_DNA"/>
</dbReference>
<dbReference type="VEuPathDB" id="CryptoDB:Vbra_15041"/>